<name>W4VMG2_9BACI</name>
<comment type="caution">
    <text evidence="3">The sequence shown here is derived from an EMBL/GenBank/DDBJ whole genome shotgun (WGS) entry which is preliminary data.</text>
</comment>
<dbReference type="InterPro" id="IPR045006">
    <property type="entry name" value="CHLI-like"/>
</dbReference>
<evidence type="ECO:0000259" key="2">
    <source>
        <dbReference type="Pfam" id="PF13335"/>
    </source>
</evidence>
<evidence type="ECO:0000313" key="4">
    <source>
        <dbReference type="Proteomes" id="UP000019102"/>
    </source>
</evidence>
<dbReference type="Pfam" id="PF01078">
    <property type="entry name" value="Mg_chelatase"/>
    <property type="match status" value="1"/>
</dbReference>
<dbReference type="AlphaFoldDB" id="W4VMG2"/>
<dbReference type="eggNOG" id="COG0606">
    <property type="taxonomic scope" value="Bacteria"/>
</dbReference>
<dbReference type="EMBL" id="BAVS01000027">
    <property type="protein sequence ID" value="GAE94585.1"/>
    <property type="molecule type" value="Genomic_DNA"/>
</dbReference>
<feature type="domain" description="Mg chelatase-related protein C-terminal" evidence="2">
    <location>
        <begin position="85"/>
        <end position="176"/>
    </location>
</feature>
<reference evidence="3 4" key="1">
    <citation type="journal article" date="2014" name="Genome Announc.">
        <title>Draft Genome Sequence of the Boron-Tolerant and Moderately Halotolerant Bacterium Gracilibacillus boraciitolerans JCM 21714T.</title>
        <authorList>
            <person name="Ahmed I."/>
            <person name="Oshima K."/>
            <person name="Suda W."/>
            <person name="Kitamura K."/>
            <person name="Iida T."/>
            <person name="Ohmori Y."/>
            <person name="Fujiwara T."/>
            <person name="Hattori M."/>
            <person name="Ohkuma M."/>
        </authorList>
    </citation>
    <scope>NUCLEOTIDE SEQUENCE [LARGE SCALE GENOMIC DNA]</scope>
    <source>
        <strain evidence="3 4">JCM 21714</strain>
    </source>
</reference>
<sequence>METGKVTISRTASTVTYPPTSFLLMAAMNSCPCGHLDSRTQYCTCTPKQVQAYQNRLSGPILDRFDIVLRLRPELIDKQNKKKLETSQTIRKRVAQARTRQVIRNNGIVNALLPNEDFFKHIHLNSKQEVMVQEWVRQYQWSTRVQMKVLRLARTIADLEGSQQISDQSLWEAMTMKRTKLETTKQRVVQ</sequence>
<proteinExistence type="predicted"/>
<feature type="domain" description="Magnesium chelatase ChlI-like catalytic" evidence="1">
    <location>
        <begin position="1"/>
        <end position="72"/>
    </location>
</feature>
<dbReference type="STRING" id="1298598.JCM21714_3757"/>
<keyword evidence="4" id="KW-1185">Reference proteome</keyword>
<dbReference type="GO" id="GO:0005524">
    <property type="term" value="F:ATP binding"/>
    <property type="evidence" value="ECO:0007669"/>
    <property type="project" value="InterPro"/>
</dbReference>
<evidence type="ECO:0000313" key="3">
    <source>
        <dbReference type="EMBL" id="GAE94585.1"/>
    </source>
</evidence>
<dbReference type="InterPro" id="IPR025158">
    <property type="entry name" value="Mg_chelat-rel_C"/>
</dbReference>
<organism evidence="3 4">
    <name type="scientific">Gracilibacillus boraciitolerans JCM 21714</name>
    <dbReference type="NCBI Taxonomy" id="1298598"/>
    <lineage>
        <taxon>Bacteria</taxon>
        <taxon>Bacillati</taxon>
        <taxon>Bacillota</taxon>
        <taxon>Bacilli</taxon>
        <taxon>Bacillales</taxon>
        <taxon>Bacillaceae</taxon>
        <taxon>Gracilibacillus</taxon>
    </lineage>
</organism>
<protein>
    <submittedName>
        <fullName evidence="3">Mg(2+) chelatase family protein</fullName>
    </submittedName>
</protein>
<dbReference type="PANTHER" id="PTHR32039:SF7">
    <property type="entry name" value="COMPETENCE PROTEIN COMM"/>
    <property type="match status" value="1"/>
</dbReference>
<dbReference type="Gene3D" id="3.40.50.300">
    <property type="entry name" value="P-loop containing nucleotide triphosphate hydrolases"/>
    <property type="match status" value="1"/>
</dbReference>
<dbReference type="PANTHER" id="PTHR32039">
    <property type="entry name" value="MAGNESIUM-CHELATASE SUBUNIT CHLI"/>
    <property type="match status" value="1"/>
</dbReference>
<gene>
    <name evidence="3" type="ORF">JCM21714_3757</name>
</gene>
<dbReference type="InterPro" id="IPR027417">
    <property type="entry name" value="P-loop_NTPase"/>
</dbReference>
<dbReference type="SUPFAM" id="SSF52540">
    <property type="entry name" value="P-loop containing nucleoside triphosphate hydrolases"/>
    <property type="match status" value="1"/>
</dbReference>
<dbReference type="Pfam" id="PF13335">
    <property type="entry name" value="Mg_chelatase_C"/>
    <property type="match status" value="1"/>
</dbReference>
<evidence type="ECO:0000259" key="1">
    <source>
        <dbReference type="Pfam" id="PF01078"/>
    </source>
</evidence>
<dbReference type="Proteomes" id="UP000019102">
    <property type="component" value="Unassembled WGS sequence"/>
</dbReference>
<dbReference type="InterPro" id="IPR000523">
    <property type="entry name" value="Mg_chelatse_chII-like_cat_dom"/>
</dbReference>
<accession>W4VMG2</accession>